<accession>A0ABM1MIG9</accession>
<gene>
    <name evidence="9" type="primary">LOC108561089</name>
</gene>
<dbReference type="InterPro" id="IPR056783">
    <property type="entry name" value="PSF1_C"/>
</dbReference>
<comment type="subcellular location">
    <subcellularLocation>
        <location evidence="1 5">Nucleus</location>
    </subcellularLocation>
</comment>
<dbReference type="InterPro" id="IPR005339">
    <property type="entry name" value="GINS_Psf1"/>
</dbReference>
<evidence type="ECO:0000256" key="4">
    <source>
        <dbReference type="ARBA" id="ARBA00023242"/>
    </source>
</evidence>
<comment type="similarity">
    <text evidence="2 5">Belongs to the GINS1/PSF1 family.</text>
</comment>
<dbReference type="Pfam" id="PF05916">
    <property type="entry name" value="Sld5"/>
    <property type="match status" value="1"/>
</dbReference>
<keyword evidence="4 5" id="KW-0539">Nucleus</keyword>
<evidence type="ECO:0000259" key="7">
    <source>
        <dbReference type="Pfam" id="PF24997"/>
    </source>
</evidence>
<comment type="function">
    <text evidence="5">Required for correct functioning of the GINS complex, a complex that plays an essential role in the initiation of DNA replication, and progression of DNA replication forks. GINS complex seems to bind preferentially to single-stranded DNA.</text>
</comment>
<feature type="domain" description="GINS subunit" evidence="6">
    <location>
        <begin position="57"/>
        <end position="129"/>
    </location>
</feature>
<dbReference type="Proteomes" id="UP000695000">
    <property type="component" value="Unplaced"/>
</dbReference>
<dbReference type="Pfam" id="PF24997">
    <property type="entry name" value="PSF1_C"/>
    <property type="match status" value="1"/>
</dbReference>
<protein>
    <recommendedName>
        <fullName evidence="5">DNA replication complex GINS protein PSF1</fullName>
    </recommendedName>
</protein>
<evidence type="ECO:0000313" key="8">
    <source>
        <dbReference type="Proteomes" id="UP000695000"/>
    </source>
</evidence>
<keyword evidence="8" id="KW-1185">Reference proteome</keyword>
<feature type="domain" description="DNA replication complex GINS protein PSF1 C-terminal" evidence="7">
    <location>
        <begin position="145"/>
        <end position="196"/>
    </location>
</feature>
<dbReference type="CDD" id="cd21696">
    <property type="entry name" value="GINS_B_Psf1"/>
    <property type="match status" value="1"/>
</dbReference>
<proteinExistence type="inferred from homology"/>
<dbReference type="CDD" id="cd11710">
    <property type="entry name" value="GINS_A_psf1"/>
    <property type="match status" value="1"/>
</dbReference>
<keyword evidence="3 5" id="KW-0235">DNA replication</keyword>
<evidence type="ECO:0000256" key="5">
    <source>
        <dbReference type="RuleBase" id="RU368085"/>
    </source>
</evidence>
<dbReference type="RefSeq" id="XP_017774369.1">
    <property type="nucleotide sequence ID" value="XM_017918880.1"/>
</dbReference>
<dbReference type="PANTHER" id="PTHR12914">
    <property type="entry name" value="PARTNER OF SLD5"/>
    <property type="match status" value="1"/>
</dbReference>
<dbReference type="GeneID" id="108561089"/>
<name>A0ABM1MIG9_NICVS</name>
<evidence type="ECO:0000259" key="6">
    <source>
        <dbReference type="Pfam" id="PF05916"/>
    </source>
</evidence>
<organism evidence="8 9">
    <name type="scientific">Nicrophorus vespilloides</name>
    <name type="common">Boreal carrion beetle</name>
    <dbReference type="NCBI Taxonomy" id="110193"/>
    <lineage>
        <taxon>Eukaryota</taxon>
        <taxon>Metazoa</taxon>
        <taxon>Ecdysozoa</taxon>
        <taxon>Arthropoda</taxon>
        <taxon>Hexapoda</taxon>
        <taxon>Insecta</taxon>
        <taxon>Pterygota</taxon>
        <taxon>Neoptera</taxon>
        <taxon>Endopterygota</taxon>
        <taxon>Coleoptera</taxon>
        <taxon>Polyphaga</taxon>
        <taxon>Staphyliniformia</taxon>
        <taxon>Silphidae</taxon>
        <taxon>Nicrophorinae</taxon>
        <taxon>Nicrophorus</taxon>
    </lineage>
</organism>
<sequence length="197" mass="22400">MFGEKAVELVKEVNRNKDSLSPYNTDLIEQVNKEICGLIEQNMEDANASIAGSSNTAAYIPTVNVRHLSVQRNLRCLLSYHHNRVRCLRNMRWEFGSLLPPEIKSNLSSSEAAWFSSYSTSLAKYMRSIGDDGGVNLGADMKPPKSLYIEVRCLLDYGKHQLGDGTVILLKKNTRYYLPRTDCEELIRLEIFEHLIN</sequence>
<dbReference type="InterPro" id="IPR036224">
    <property type="entry name" value="GINS_bundle-like_dom_sf"/>
</dbReference>
<evidence type="ECO:0000256" key="3">
    <source>
        <dbReference type="ARBA" id="ARBA00022705"/>
    </source>
</evidence>
<evidence type="ECO:0000313" key="9">
    <source>
        <dbReference type="RefSeq" id="XP_017774369.1"/>
    </source>
</evidence>
<dbReference type="InterPro" id="IPR021151">
    <property type="entry name" value="GINS_A"/>
</dbReference>
<comment type="subunit">
    <text evidence="5">Component of the GINS complex.</text>
</comment>
<dbReference type="PANTHER" id="PTHR12914:SF2">
    <property type="entry name" value="DNA REPLICATION COMPLEX GINS PROTEIN PSF1"/>
    <property type="match status" value="1"/>
</dbReference>
<evidence type="ECO:0000256" key="1">
    <source>
        <dbReference type="ARBA" id="ARBA00004123"/>
    </source>
</evidence>
<evidence type="ECO:0000256" key="2">
    <source>
        <dbReference type="ARBA" id="ARBA00006677"/>
    </source>
</evidence>
<dbReference type="SUPFAM" id="SSF158573">
    <property type="entry name" value="GINS helical bundle-like"/>
    <property type="match status" value="1"/>
</dbReference>
<reference evidence="9" key="1">
    <citation type="submission" date="2025-08" db="UniProtKB">
        <authorList>
            <consortium name="RefSeq"/>
        </authorList>
    </citation>
    <scope>IDENTIFICATION</scope>
    <source>
        <tissue evidence="9">Whole Larva</tissue>
    </source>
</reference>
<dbReference type="Gene3D" id="1.20.58.1030">
    <property type="match status" value="1"/>
</dbReference>